<gene>
    <name evidence="3" type="ORF">DKK76_09430</name>
</gene>
<evidence type="ECO:0000313" key="3">
    <source>
        <dbReference type="EMBL" id="PXY94666.1"/>
    </source>
</evidence>
<comment type="caution">
    <text evidence="3">The sequence shown here is derived from an EMBL/GenBank/DDBJ whole genome shotgun (WGS) entry which is preliminary data.</text>
</comment>
<dbReference type="SUPFAM" id="SSF56801">
    <property type="entry name" value="Acetyl-CoA synthetase-like"/>
    <property type="match status" value="1"/>
</dbReference>
<dbReference type="InterPro" id="IPR000873">
    <property type="entry name" value="AMP-dep_synth/lig_dom"/>
</dbReference>
<dbReference type="AlphaFoldDB" id="A0A318MUZ1"/>
<dbReference type="InterPro" id="IPR054545">
    <property type="entry name" value="ApeI-like"/>
</dbReference>
<dbReference type="SUPFAM" id="SSF54637">
    <property type="entry name" value="Thioesterase/thiol ester dehydrase-isomerase"/>
    <property type="match status" value="1"/>
</dbReference>
<proteinExistence type="predicted"/>
<accession>A0A318MUZ1</accession>
<protein>
    <submittedName>
        <fullName evidence="3">Uncharacterized protein</fullName>
    </submittedName>
</protein>
<evidence type="ECO:0000259" key="2">
    <source>
        <dbReference type="Pfam" id="PF22818"/>
    </source>
</evidence>
<feature type="domain" description="AMP-dependent synthetase/ligase" evidence="1">
    <location>
        <begin position="35"/>
        <end position="304"/>
    </location>
</feature>
<dbReference type="PANTHER" id="PTHR45398">
    <property type="match status" value="1"/>
</dbReference>
<dbReference type="RefSeq" id="WP_110444044.1">
    <property type="nucleotide sequence ID" value="NZ_QGLM01000018.1"/>
</dbReference>
<name>A0A318MUZ1_FRIPE</name>
<dbReference type="Pfam" id="PF22818">
    <property type="entry name" value="ApeI-like"/>
    <property type="match status" value="1"/>
</dbReference>
<dbReference type="InterPro" id="IPR029069">
    <property type="entry name" value="HotDog_dom_sf"/>
</dbReference>
<dbReference type="Pfam" id="PF00501">
    <property type="entry name" value="AMP-binding"/>
    <property type="match status" value="1"/>
</dbReference>
<evidence type="ECO:0000313" key="4">
    <source>
        <dbReference type="Proteomes" id="UP000247838"/>
    </source>
</evidence>
<dbReference type="InterPro" id="IPR042099">
    <property type="entry name" value="ANL_N_sf"/>
</dbReference>
<reference evidence="3 4" key="1">
    <citation type="submission" date="2018-05" db="EMBL/GenBank/DDBJ databases">
        <title>Reference genomes for bee gut microbiota database.</title>
        <authorList>
            <person name="Ellegaard K.M."/>
        </authorList>
    </citation>
    <scope>NUCLEOTIDE SEQUENCE [LARGE SCALE GENOMIC DNA]</scope>
    <source>
        <strain evidence="3 4">ESL0167</strain>
    </source>
</reference>
<sequence>MVIAQETSSIMPLSKQILRNNRDIIAFRHHQVLYVNDLKRQVCQIYRQLQLSPVTHWAMAMEDSFNFVAGLLALFYAGKHPILLNPLYTELAPHYQAILTDHLTTDQVKLSDKNIINIAQLANNDRYIESEQQLPSDFQSHQLTLFTSGSTGLPKPITKTVTQLEQEISIINDYFGVFSAQLITASVSHEHMYGLTFKIMLALTNQLPFVCENIRYQEQLLGYYPNQIIYITTPSILKMLDSNIEKIVCQKVISAGGPLPYQAAKLCLACFDTLPNEIYGSTETGIIATRIPDNSNVPWQLFPKIKLQIENDNVSLHSPLIHHLEPLNDRINLIDDKHFYLNGRSDKIVKISEKRVSLTYIEQQLNQLPEITHASVITLEQKNRTILAAVLILSDLGHQQLQQMGHWHLTQHFRHLLKNKIARVAIPKKWRFVKQFPVNDQGKTSYLELKTLFDNSKTMIKKLPIEKNISVNETSATLDLYIPDDLFWFKGHFPTQPLLPGVVQLDWVVHYCEKLFAIKPTIEAIDIVKFQMPILPNDNLVLQINWLQESNKLQFTYTVGNKIASTGKIKL</sequence>
<feature type="domain" description="ApeI dehydratase-like" evidence="2">
    <location>
        <begin position="470"/>
        <end position="567"/>
    </location>
</feature>
<dbReference type="Gene3D" id="3.10.129.10">
    <property type="entry name" value="Hotdog Thioesterase"/>
    <property type="match status" value="1"/>
</dbReference>
<dbReference type="EMBL" id="QGLM01000018">
    <property type="protein sequence ID" value="PXY94666.1"/>
    <property type="molecule type" value="Genomic_DNA"/>
</dbReference>
<dbReference type="Gene3D" id="3.40.50.12780">
    <property type="entry name" value="N-terminal domain of ligase-like"/>
    <property type="match status" value="1"/>
</dbReference>
<organism evidence="3 4">
    <name type="scientific">Frischella perrara</name>
    <dbReference type="NCBI Taxonomy" id="1267021"/>
    <lineage>
        <taxon>Bacteria</taxon>
        <taxon>Pseudomonadati</taxon>
        <taxon>Pseudomonadota</taxon>
        <taxon>Gammaproteobacteria</taxon>
        <taxon>Orbales</taxon>
        <taxon>Orbaceae</taxon>
        <taxon>Frischella</taxon>
    </lineage>
</organism>
<dbReference type="PANTHER" id="PTHR45398:SF1">
    <property type="entry name" value="ENZYME, PUTATIVE (JCVI)-RELATED"/>
    <property type="match status" value="1"/>
</dbReference>
<dbReference type="Proteomes" id="UP000247838">
    <property type="component" value="Unassembled WGS sequence"/>
</dbReference>
<dbReference type="Gene3D" id="3.30.300.30">
    <property type="match status" value="1"/>
</dbReference>
<dbReference type="InterPro" id="IPR045851">
    <property type="entry name" value="AMP-bd_C_sf"/>
</dbReference>
<evidence type="ECO:0000259" key="1">
    <source>
        <dbReference type="Pfam" id="PF00501"/>
    </source>
</evidence>